<dbReference type="Proteomes" id="UP000046393">
    <property type="component" value="Unplaced"/>
</dbReference>
<name>A0A0N5APY9_9BILA</name>
<feature type="compositionally biased region" description="Polar residues" evidence="1">
    <location>
        <begin position="100"/>
        <end position="132"/>
    </location>
</feature>
<dbReference type="AlphaFoldDB" id="A0A0N5APY9"/>
<proteinExistence type="predicted"/>
<feature type="compositionally biased region" description="Low complexity" evidence="1">
    <location>
        <begin position="84"/>
        <end position="93"/>
    </location>
</feature>
<reference evidence="3" key="1">
    <citation type="submission" date="2017-02" db="UniProtKB">
        <authorList>
            <consortium name="WormBaseParasite"/>
        </authorList>
    </citation>
    <scope>IDENTIFICATION</scope>
</reference>
<evidence type="ECO:0000313" key="2">
    <source>
        <dbReference type="Proteomes" id="UP000046393"/>
    </source>
</evidence>
<feature type="compositionally biased region" description="Pro residues" evidence="1">
    <location>
        <begin position="1"/>
        <end position="11"/>
    </location>
</feature>
<accession>A0A0N5APY9</accession>
<dbReference type="WBParaSite" id="SMUV_0000673201-mRNA-1">
    <property type="protein sequence ID" value="SMUV_0000673201-mRNA-1"/>
    <property type="gene ID" value="SMUV_0000673201"/>
</dbReference>
<feature type="region of interest" description="Disordered" evidence="1">
    <location>
        <begin position="1"/>
        <end position="21"/>
    </location>
</feature>
<keyword evidence="2" id="KW-1185">Reference proteome</keyword>
<evidence type="ECO:0000313" key="3">
    <source>
        <dbReference type="WBParaSite" id="SMUV_0000673201-mRNA-1"/>
    </source>
</evidence>
<evidence type="ECO:0000256" key="1">
    <source>
        <dbReference type="SAM" id="MobiDB-lite"/>
    </source>
</evidence>
<sequence>MMASQPSPPADPLQFQTSDCSSNRKPIIITVSLSSSASSSASSPVTTISTTTTSISSPKTVPKKGCKLYELITNSDEESESKKSCNSNDNSNESTDDTSATRNSSSSTVLLPSKTSLTTSNGNKQLPETGLLTSSLPTTAKIITDKTAVLRNRSSHRKYDEDKLPDAYFHPYAPTQSNAVGQQSQQLHSHRSVLKSSSSDLRSTAPVLYDLLSDDCDTENQQHFNATTLLPEPNASVPLLDGHQLLRPLGVQMPFVSTTGTQSAAAAATAAAALTAAASLPINQLPATYLSTLLQQNLLQTYSSVNLLKTAQPTNYLEDLPAVAPLLPSVLHDVLAFDDDAKKVRFFCFIPCFDACFV</sequence>
<feature type="compositionally biased region" description="Low complexity" evidence="1">
    <location>
        <begin position="33"/>
        <end position="60"/>
    </location>
</feature>
<protein>
    <submittedName>
        <fullName evidence="3">Protein roadkill</fullName>
    </submittedName>
</protein>
<organism evidence="2 3">
    <name type="scientific">Syphacia muris</name>
    <dbReference type="NCBI Taxonomy" id="451379"/>
    <lineage>
        <taxon>Eukaryota</taxon>
        <taxon>Metazoa</taxon>
        <taxon>Ecdysozoa</taxon>
        <taxon>Nematoda</taxon>
        <taxon>Chromadorea</taxon>
        <taxon>Rhabditida</taxon>
        <taxon>Spirurina</taxon>
        <taxon>Oxyuridomorpha</taxon>
        <taxon>Oxyuroidea</taxon>
        <taxon>Oxyuridae</taxon>
        <taxon>Syphacia</taxon>
    </lineage>
</organism>
<feature type="region of interest" description="Disordered" evidence="1">
    <location>
        <begin position="77"/>
        <end position="132"/>
    </location>
</feature>
<dbReference type="STRING" id="451379.A0A0N5APY9"/>
<feature type="region of interest" description="Disordered" evidence="1">
    <location>
        <begin position="33"/>
        <end position="61"/>
    </location>
</feature>